<keyword evidence="5" id="KW-0963">Cytoplasm</keyword>
<dbReference type="PANTHER" id="PTHR11645:SF0">
    <property type="entry name" value="PYRROLINE-5-CARBOXYLATE REDUCTASE 3"/>
    <property type="match status" value="1"/>
</dbReference>
<dbReference type="InterPro" id="IPR028939">
    <property type="entry name" value="P5C_Rdtase_cat_N"/>
</dbReference>
<protein>
    <recommendedName>
        <fullName evidence="5 6">Pyrroline-5-carboxylate reductase</fullName>
        <shortName evidence="5">P5C reductase</shortName>
        <shortName evidence="5">P5CR</shortName>
        <ecNumber evidence="5 6">1.5.1.2</ecNumber>
    </recommendedName>
    <alternativeName>
        <fullName evidence="5">PCA reductase</fullName>
    </alternativeName>
</protein>
<dbReference type="EC" id="1.5.1.2" evidence="5 6"/>
<keyword evidence="3 5" id="KW-0521">NADP</keyword>
<keyword evidence="5 7" id="KW-0028">Amino-acid biosynthesis</keyword>
<keyword evidence="4 5" id="KW-0560">Oxidoreductase</keyword>
<name>A0ABQ6Z250_9ENTE</name>
<sequence length="266" mass="28755">MGTIGFYGAGNMAHAIIHGMLAEGLYQKEEILVYNHRYEPTLKKLEEQYQIRPILDEKELFAKTDLIIFAVKPEILLAKLPGFKQFLTEEHLLVSIAAGVTIQQMEELVGLHKIVRVMPNTPAAVGEGMTSLSINSEVTDSEQAKVLQVFQSFGRAVVLPESQIDAVVGVSGSSPAYAYLFIEALADGAVLEGMKRTDAYEFAAQAVLGAAKMVLETGEHPGALKDKVCSPGGTTIAAVRSLEANGFRHAVIEAVQTAAKKNRELT</sequence>
<dbReference type="PIRSF" id="PIRSF000193">
    <property type="entry name" value="Pyrrol-5-carb_rd"/>
    <property type="match status" value="1"/>
</dbReference>
<gene>
    <name evidence="5" type="primary">proC</name>
    <name evidence="10" type="ORF">BAU17_00055</name>
</gene>
<evidence type="ECO:0000256" key="3">
    <source>
        <dbReference type="ARBA" id="ARBA00022857"/>
    </source>
</evidence>
<dbReference type="Proteomes" id="UP000782705">
    <property type="component" value="Unassembled WGS sequence"/>
</dbReference>
<dbReference type="PANTHER" id="PTHR11645">
    <property type="entry name" value="PYRROLINE-5-CARBOXYLATE REDUCTASE"/>
    <property type="match status" value="1"/>
</dbReference>
<dbReference type="InterPro" id="IPR053790">
    <property type="entry name" value="P5CR-like_CS"/>
</dbReference>
<dbReference type="InterPro" id="IPR036291">
    <property type="entry name" value="NAD(P)-bd_dom_sf"/>
</dbReference>
<dbReference type="RefSeq" id="WP_161900993.1">
    <property type="nucleotide sequence ID" value="NZ_MAEL01000010.1"/>
</dbReference>
<comment type="similarity">
    <text evidence="1 5 7">Belongs to the pyrroline-5-carboxylate reductase family.</text>
</comment>
<evidence type="ECO:0000313" key="11">
    <source>
        <dbReference type="Proteomes" id="UP000782705"/>
    </source>
</evidence>
<dbReference type="SUPFAM" id="SSF51735">
    <property type="entry name" value="NAD(P)-binding Rossmann-fold domains"/>
    <property type="match status" value="1"/>
</dbReference>
<dbReference type="InterPro" id="IPR000304">
    <property type="entry name" value="Pyrroline-COOH_reductase"/>
</dbReference>
<feature type="domain" description="Pyrroline-5-carboxylate reductase catalytic N-terminal" evidence="8">
    <location>
        <begin position="3"/>
        <end position="99"/>
    </location>
</feature>
<reference evidence="10 11" key="1">
    <citation type="submission" date="2016-06" db="EMBL/GenBank/DDBJ databases">
        <title>Four novel species of enterococci isolated from chicken manure.</title>
        <authorList>
            <person name="Van Tyne D."/>
        </authorList>
    </citation>
    <scope>NUCLEOTIDE SEQUENCE [LARGE SCALE GENOMIC DNA]</scope>
    <source>
        <strain evidence="10 11">CU12B</strain>
    </source>
</reference>
<evidence type="ECO:0000256" key="4">
    <source>
        <dbReference type="ARBA" id="ARBA00023002"/>
    </source>
</evidence>
<evidence type="ECO:0000256" key="1">
    <source>
        <dbReference type="ARBA" id="ARBA00005525"/>
    </source>
</evidence>
<proteinExistence type="inferred from homology"/>
<comment type="pathway">
    <text evidence="5 7">Amino-acid biosynthesis; L-proline biosynthesis; L-proline from L-glutamate 5-semialdehyde: step 1/1.</text>
</comment>
<comment type="function">
    <text evidence="5">Catalyzes the reduction of 1-pyrroline-5-carboxylate (PCA) to L-proline.</text>
</comment>
<dbReference type="Pfam" id="PF14748">
    <property type="entry name" value="P5CR_dimer"/>
    <property type="match status" value="1"/>
</dbReference>
<organism evidence="10 11">
    <name type="scientific">Candidatus Enterococcus willemsii</name>
    <dbReference type="NCBI Taxonomy" id="1857215"/>
    <lineage>
        <taxon>Bacteria</taxon>
        <taxon>Bacillati</taxon>
        <taxon>Bacillota</taxon>
        <taxon>Bacilli</taxon>
        <taxon>Lactobacillales</taxon>
        <taxon>Enterococcaceae</taxon>
        <taxon>Enterococcus</taxon>
    </lineage>
</organism>
<feature type="domain" description="Pyrroline-5-carboxylate reductase dimerisation" evidence="9">
    <location>
        <begin position="161"/>
        <end position="265"/>
    </location>
</feature>
<dbReference type="Gene3D" id="3.40.50.720">
    <property type="entry name" value="NAD(P)-binding Rossmann-like Domain"/>
    <property type="match status" value="1"/>
</dbReference>
<comment type="catalytic activity">
    <reaction evidence="5 7">
        <text>L-proline + NADP(+) = (S)-1-pyrroline-5-carboxylate + NADPH + 2 H(+)</text>
        <dbReference type="Rhea" id="RHEA:14109"/>
        <dbReference type="ChEBI" id="CHEBI:15378"/>
        <dbReference type="ChEBI" id="CHEBI:17388"/>
        <dbReference type="ChEBI" id="CHEBI:57783"/>
        <dbReference type="ChEBI" id="CHEBI:58349"/>
        <dbReference type="ChEBI" id="CHEBI:60039"/>
        <dbReference type="EC" id="1.5.1.2"/>
    </reaction>
</comment>
<keyword evidence="2 5" id="KW-0641">Proline biosynthesis</keyword>
<dbReference type="EMBL" id="MAEL01000010">
    <property type="protein sequence ID" value="KAF1305679.1"/>
    <property type="molecule type" value="Genomic_DNA"/>
</dbReference>
<dbReference type="PROSITE" id="PS00521">
    <property type="entry name" value="P5CR"/>
    <property type="match status" value="1"/>
</dbReference>
<evidence type="ECO:0000256" key="6">
    <source>
        <dbReference type="NCBIfam" id="TIGR00112"/>
    </source>
</evidence>
<dbReference type="InterPro" id="IPR029036">
    <property type="entry name" value="P5CR_dimer"/>
</dbReference>
<evidence type="ECO:0000259" key="9">
    <source>
        <dbReference type="Pfam" id="PF14748"/>
    </source>
</evidence>
<comment type="caution">
    <text evidence="10">The sequence shown here is derived from an EMBL/GenBank/DDBJ whole genome shotgun (WGS) entry which is preliminary data.</text>
</comment>
<evidence type="ECO:0000313" key="10">
    <source>
        <dbReference type="EMBL" id="KAF1305679.1"/>
    </source>
</evidence>
<evidence type="ECO:0000256" key="5">
    <source>
        <dbReference type="HAMAP-Rule" id="MF_01925"/>
    </source>
</evidence>
<comment type="subcellular location">
    <subcellularLocation>
        <location evidence="5">Cytoplasm</location>
    </subcellularLocation>
</comment>
<comment type="catalytic activity">
    <reaction evidence="5">
        <text>L-proline + NAD(+) = (S)-1-pyrroline-5-carboxylate + NADH + 2 H(+)</text>
        <dbReference type="Rhea" id="RHEA:14105"/>
        <dbReference type="ChEBI" id="CHEBI:15378"/>
        <dbReference type="ChEBI" id="CHEBI:17388"/>
        <dbReference type="ChEBI" id="CHEBI:57540"/>
        <dbReference type="ChEBI" id="CHEBI:57945"/>
        <dbReference type="ChEBI" id="CHEBI:60039"/>
        <dbReference type="EC" id="1.5.1.2"/>
    </reaction>
</comment>
<evidence type="ECO:0000259" key="8">
    <source>
        <dbReference type="Pfam" id="PF03807"/>
    </source>
</evidence>
<dbReference type="Gene3D" id="1.10.3730.10">
    <property type="entry name" value="ProC C-terminal domain-like"/>
    <property type="match status" value="1"/>
</dbReference>
<keyword evidence="11" id="KW-1185">Reference proteome</keyword>
<dbReference type="NCBIfam" id="TIGR00112">
    <property type="entry name" value="proC"/>
    <property type="match status" value="1"/>
</dbReference>
<dbReference type="Pfam" id="PF03807">
    <property type="entry name" value="F420_oxidored"/>
    <property type="match status" value="1"/>
</dbReference>
<dbReference type="SUPFAM" id="SSF48179">
    <property type="entry name" value="6-phosphogluconate dehydrogenase C-terminal domain-like"/>
    <property type="match status" value="1"/>
</dbReference>
<evidence type="ECO:0000256" key="2">
    <source>
        <dbReference type="ARBA" id="ARBA00022650"/>
    </source>
</evidence>
<dbReference type="HAMAP" id="MF_01925">
    <property type="entry name" value="P5C_reductase"/>
    <property type="match status" value="1"/>
</dbReference>
<evidence type="ECO:0000256" key="7">
    <source>
        <dbReference type="RuleBase" id="RU003903"/>
    </source>
</evidence>
<dbReference type="InterPro" id="IPR008927">
    <property type="entry name" value="6-PGluconate_DH-like_C_sf"/>
</dbReference>
<accession>A0ABQ6Z250</accession>